<protein>
    <submittedName>
        <fullName evidence="1">Uncharacterized protein</fullName>
    </submittedName>
</protein>
<accession>A0A645F980</accession>
<organism evidence="1">
    <name type="scientific">bioreactor metagenome</name>
    <dbReference type="NCBI Taxonomy" id="1076179"/>
    <lineage>
        <taxon>unclassified sequences</taxon>
        <taxon>metagenomes</taxon>
        <taxon>ecological metagenomes</taxon>
    </lineage>
</organism>
<reference evidence="1" key="1">
    <citation type="submission" date="2019-08" db="EMBL/GenBank/DDBJ databases">
        <authorList>
            <person name="Kucharzyk K."/>
            <person name="Murdoch R.W."/>
            <person name="Higgins S."/>
            <person name="Loffler F."/>
        </authorList>
    </citation>
    <scope>NUCLEOTIDE SEQUENCE</scope>
</reference>
<dbReference type="AlphaFoldDB" id="A0A645F980"/>
<name>A0A645F980_9ZZZZ</name>
<comment type="caution">
    <text evidence="1">The sequence shown here is derived from an EMBL/GenBank/DDBJ whole genome shotgun (WGS) entry which is preliminary data.</text>
</comment>
<proteinExistence type="predicted"/>
<gene>
    <name evidence="1" type="ORF">SDC9_158084</name>
</gene>
<sequence length="148" mass="16317">MLVGHGYLSVGKALTLSPCDIFRNAAALLLRDGAHDGDEQLALAVESANIFLFKKALHTMFLELADGHKAVNRVTGEPADGFGHNQINFTRQRVLNHLIKAGTVLFGSAGNSFIRIQPRKFPVRPRYDVFLVVIHLRLVGGLLLLHIR</sequence>
<dbReference type="EMBL" id="VSSQ01056966">
    <property type="protein sequence ID" value="MPN10787.1"/>
    <property type="molecule type" value="Genomic_DNA"/>
</dbReference>
<evidence type="ECO:0000313" key="1">
    <source>
        <dbReference type="EMBL" id="MPN10787.1"/>
    </source>
</evidence>